<protein>
    <recommendedName>
        <fullName evidence="5">AAA+ ATPase domain-containing protein</fullName>
    </recommendedName>
</protein>
<dbReference type="InterPro" id="IPR050221">
    <property type="entry name" value="26S_Proteasome_ATPase"/>
</dbReference>
<evidence type="ECO:0000256" key="4">
    <source>
        <dbReference type="SAM" id="MobiDB-lite"/>
    </source>
</evidence>
<accession>D8LIR1</accession>
<dbReference type="Gene3D" id="3.40.50.300">
    <property type="entry name" value="P-loop containing nucleotide triphosphate hydrolases"/>
    <property type="match status" value="1"/>
</dbReference>
<dbReference type="GO" id="GO:0016887">
    <property type="term" value="F:ATP hydrolysis activity"/>
    <property type="evidence" value="ECO:0007669"/>
    <property type="project" value="InterPro"/>
</dbReference>
<dbReference type="Gene3D" id="1.10.8.60">
    <property type="match status" value="1"/>
</dbReference>
<dbReference type="EMBL" id="FN648403">
    <property type="protein sequence ID" value="CBN79434.1"/>
    <property type="molecule type" value="Genomic_DNA"/>
</dbReference>
<name>D8LIR1_ECTSI</name>
<feature type="domain" description="AAA+ ATPase" evidence="5">
    <location>
        <begin position="164"/>
        <end position="299"/>
    </location>
</feature>
<dbReference type="OrthoDB" id="5925at2759"/>
<comment type="similarity">
    <text evidence="1">Belongs to the AAA ATPase family.</text>
</comment>
<dbReference type="STRING" id="2880.D8LIR1"/>
<evidence type="ECO:0000256" key="1">
    <source>
        <dbReference type="ARBA" id="ARBA00006914"/>
    </source>
</evidence>
<keyword evidence="2" id="KW-0547">Nucleotide-binding</keyword>
<evidence type="ECO:0000256" key="3">
    <source>
        <dbReference type="ARBA" id="ARBA00022840"/>
    </source>
</evidence>
<gene>
    <name evidence="6" type="ORF">Esi_0224_0006</name>
</gene>
<dbReference type="Proteomes" id="UP000002630">
    <property type="component" value="Linkage Group LG09"/>
</dbReference>
<evidence type="ECO:0000256" key="2">
    <source>
        <dbReference type="ARBA" id="ARBA00022741"/>
    </source>
</evidence>
<dbReference type="InterPro" id="IPR027417">
    <property type="entry name" value="P-loop_NTPase"/>
</dbReference>
<feature type="region of interest" description="Disordered" evidence="4">
    <location>
        <begin position="1"/>
        <end position="25"/>
    </location>
</feature>
<keyword evidence="7" id="KW-1185">Reference proteome</keyword>
<evidence type="ECO:0000259" key="5">
    <source>
        <dbReference type="SMART" id="SM00382"/>
    </source>
</evidence>
<evidence type="ECO:0000313" key="6">
    <source>
        <dbReference type="EMBL" id="CBN79434.1"/>
    </source>
</evidence>
<proteinExistence type="inferred from homology"/>
<sequence length="384" mass="41807">MKDRTGSLLIRQDPSTGPRGGKDSIHLYRDGGFTKQDLAALVQGYQEAWSGLNGRDVSYRFVIAPGETATTAPPAPRSPESATSAAGGPSSAVPGSKAAGAEKLRQLGVEVFDKATGETPGWDSLAGYADVKQEIEDTLILPLRHPEVYDVIARKTRTQFESNRPRAVLFEGPPGTGKTVSARVIAGRSDRPMVHVPVENIMSKWYGESEKKLSAIFDACDEMGGAIIFIDEVDALAGSRSTGGMHEATRRVLSVILQKVEGFEKGSKNILICATNRKDDLDAALISRFQLSIQFGLPDATTRREVFGLYAKQLSQHELQTLATITAGMSGRDMKETCQHAERRWASKLVRGQETSELPSLKEYVDCVDRRSREGAWQSRPAQA</sequence>
<evidence type="ECO:0000313" key="7">
    <source>
        <dbReference type="Proteomes" id="UP000002630"/>
    </source>
</evidence>
<dbReference type="AlphaFoldDB" id="D8LIR1"/>
<dbReference type="Pfam" id="PF00004">
    <property type="entry name" value="AAA"/>
    <property type="match status" value="1"/>
</dbReference>
<dbReference type="InterPro" id="IPR003959">
    <property type="entry name" value="ATPase_AAA_core"/>
</dbReference>
<dbReference type="eggNOG" id="KOG0730">
    <property type="taxonomic scope" value="Eukaryota"/>
</dbReference>
<reference evidence="6 7" key="1">
    <citation type="journal article" date="2010" name="Nature">
        <title>The Ectocarpus genome and the independent evolution of multicellularity in brown algae.</title>
        <authorList>
            <person name="Cock J.M."/>
            <person name="Sterck L."/>
            <person name="Rouze P."/>
            <person name="Scornet D."/>
            <person name="Allen A.E."/>
            <person name="Amoutzias G."/>
            <person name="Anthouard V."/>
            <person name="Artiguenave F."/>
            <person name="Aury J.M."/>
            <person name="Badger J.H."/>
            <person name="Beszteri B."/>
            <person name="Billiau K."/>
            <person name="Bonnet E."/>
            <person name="Bothwell J.H."/>
            <person name="Bowler C."/>
            <person name="Boyen C."/>
            <person name="Brownlee C."/>
            <person name="Carrano C.J."/>
            <person name="Charrier B."/>
            <person name="Cho G.Y."/>
            <person name="Coelho S.M."/>
            <person name="Collen J."/>
            <person name="Corre E."/>
            <person name="Da Silva C."/>
            <person name="Delage L."/>
            <person name="Delaroque N."/>
            <person name="Dittami S.M."/>
            <person name="Doulbeau S."/>
            <person name="Elias M."/>
            <person name="Farnham G."/>
            <person name="Gachon C.M."/>
            <person name="Gschloessl B."/>
            <person name="Heesch S."/>
            <person name="Jabbari K."/>
            <person name="Jubin C."/>
            <person name="Kawai H."/>
            <person name="Kimura K."/>
            <person name="Kloareg B."/>
            <person name="Kupper F.C."/>
            <person name="Lang D."/>
            <person name="Le Bail A."/>
            <person name="Leblanc C."/>
            <person name="Lerouge P."/>
            <person name="Lohr M."/>
            <person name="Lopez P.J."/>
            <person name="Martens C."/>
            <person name="Maumus F."/>
            <person name="Michel G."/>
            <person name="Miranda-Saavedra D."/>
            <person name="Morales J."/>
            <person name="Moreau H."/>
            <person name="Motomura T."/>
            <person name="Nagasato C."/>
            <person name="Napoli C.A."/>
            <person name="Nelson D.R."/>
            <person name="Nyvall-Collen P."/>
            <person name="Peters A.F."/>
            <person name="Pommier C."/>
            <person name="Potin P."/>
            <person name="Poulain J."/>
            <person name="Quesneville H."/>
            <person name="Read B."/>
            <person name="Rensing S.A."/>
            <person name="Ritter A."/>
            <person name="Rousvoal S."/>
            <person name="Samanta M."/>
            <person name="Samson G."/>
            <person name="Schroeder D.C."/>
            <person name="Segurens B."/>
            <person name="Strittmatter M."/>
            <person name="Tonon T."/>
            <person name="Tregear J.W."/>
            <person name="Valentin K."/>
            <person name="von Dassow P."/>
            <person name="Yamagishi T."/>
            <person name="Van de Peer Y."/>
            <person name="Wincker P."/>
        </authorList>
    </citation>
    <scope>NUCLEOTIDE SEQUENCE [LARGE SCALE GENOMIC DNA]</scope>
    <source>
        <strain evidence="7">Ec32 / CCAP1310/4</strain>
    </source>
</reference>
<dbReference type="GO" id="GO:0005524">
    <property type="term" value="F:ATP binding"/>
    <property type="evidence" value="ECO:0007669"/>
    <property type="project" value="UniProtKB-KW"/>
</dbReference>
<keyword evidence="3" id="KW-0067">ATP-binding</keyword>
<dbReference type="EMBL" id="FN649734">
    <property type="protein sequence ID" value="CBN79434.1"/>
    <property type="molecule type" value="Genomic_DNA"/>
</dbReference>
<organism evidence="6 7">
    <name type="scientific">Ectocarpus siliculosus</name>
    <name type="common">Brown alga</name>
    <name type="synonym">Conferva siliculosa</name>
    <dbReference type="NCBI Taxonomy" id="2880"/>
    <lineage>
        <taxon>Eukaryota</taxon>
        <taxon>Sar</taxon>
        <taxon>Stramenopiles</taxon>
        <taxon>Ochrophyta</taxon>
        <taxon>PX clade</taxon>
        <taxon>Phaeophyceae</taxon>
        <taxon>Ectocarpales</taxon>
        <taxon>Ectocarpaceae</taxon>
        <taxon>Ectocarpus</taxon>
    </lineage>
</organism>
<dbReference type="InterPro" id="IPR003593">
    <property type="entry name" value="AAA+_ATPase"/>
</dbReference>
<dbReference type="PANTHER" id="PTHR23073">
    <property type="entry name" value="26S PROTEASOME REGULATORY SUBUNIT"/>
    <property type="match status" value="1"/>
</dbReference>
<feature type="region of interest" description="Disordered" evidence="4">
    <location>
        <begin position="68"/>
        <end position="99"/>
    </location>
</feature>
<dbReference type="InParanoid" id="D8LIR1"/>
<dbReference type="SMART" id="SM00382">
    <property type="entry name" value="AAA"/>
    <property type="match status" value="1"/>
</dbReference>
<dbReference type="OMA" id="TERHWAS"/>
<dbReference type="CDD" id="cd19481">
    <property type="entry name" value="RecA-like_protease"/>
    <property type="match status" value="1"/>
</dbReference>
<dbReference type="SUPFAM" id="SSF52540">
    <property type="entry name" value="P-loop containing nucleoside triphosphate hydrolases"/>
    <property type="match status" value="1"/>
</dbReference>